<reference evidence="3" key="1">
    <citation type="submission" date="2017-02" db="UniProtKB">
        <authorList>
            <consortium name="WormBaseParasite"/>
        </authorList>
    </citation>
    <scope>IDENTIFICATION</scope>
</reference>
<dbReference type="Pfam" id="PF00583">
    <property type="entry name" value="Acetyltransf_1"/>
    <property type="match status" value="1"/>
</dbReference>
<evidence type="ECO:0000313" key="3">
    <source>
        <dbReference type="WBParaSite" id="SMUV_0000204301-mRNA-1"/>
    </source>
</evidence>
<feature type="domain" description="N-acetyltransferase" evidence="1">
    <location>
        <begin position="22"/>
        <end position="166"/>
    </location>
</feature>
<evidence type="ECO:0000259" key="1">
    <source>
        <dbReference type="PROSITE" id="PS51186"/>
    </source>
</evidence>
<dbReference type="Gene3D" id="3.40.630.90">
    <property type="match status" value="1"/>
</dbReference>
<dbReference type="STRING" id="451379.A0A0N5AD12"/>
<dbReference type="WBParaSite" id="SMUV_0000204301-mRNA-1">
    <property type="protein sequence ID" value="SMUV_0000204301-mRNA-1"/>
    <property type="gene ID" value="SMUV_0000204301"/>
</dbReference>
<dbReference type="AlphaFoldDB" id="A0A0N5AD12"/>
<dbReference type="Pfam" id="PF18014">
    <property type="entry name" value="Acetyltransf_18"/>
    <property type="match status" value="1"/>
</dbReference>
<dbReference type="Gene3D" id="3.40.630.30">
    <property type="match status" value="1"/>
</dbReference>
<name>A0A0N5AD12_9BILA</name>
<dbReference type="InterPro" id="IPR016181">
    <property type="entry name" value="Acyl_CoA_acyltransferase"/>
</dbReference>
<keyword evidence="2" id="KW-1185">Reference proteome</keyword>
<dbReference type="InterPro" id="IPR000182">
    <property type="entry name" value="GNAT_dom"/>
</dbReference>
<dbReference type="PANTHER" id="PTHR47408">
    <property type="entry name" value="PROTEIN CBG01304-RELATED"/>
    <property type="match status" value="1"/>
</dbReference>
<dbReference type="SUPFAM" id="SSF55729">
    <property type="entry name" value="Acyl-CoA N-acyltransferases (Nat)"/>
    <property type="match status" value="1"/>
</dbReference>
<dbReference type="PANTHER" id="PTHR47408:SF1">
    <property type="entry name" value="N-ACETYLTRANSFERASE DOMAIN-CONTAINING PROTEIN"/>
    <property type="match status" value="1"/>
</dbReference>
<sequence>MDCKEEAELNETDDVDGVKDSVEIVDGSKDDFSSMIYETAEENIGWLRKFRDYDCYEKMQADGFKFHHYAAKTKGGCYIGSCICIETDCIAFLSIYYVTNAYRNRGIGKQLLEKTFTEELRKKNIGICTVKPPNPLFGSILNFTKAAEWKITFVTLRNVDMKRLKDINDDTDNKLTVKSIRDVPFEDLVKYDKTIYSYGRKSFLKNWIYERHDCVSKVAVDETNKILGYGSARLLSIVTYPALSPIYCEDEKVFIKIMTSIMICFPEEMQEKKQISLWIPASNIDRLKQITDGLCDVDTGRQYSVEFTKEVPKIEIQKVYGISETMMLI</sequence>
<evidence type="ECO:0000313" key="2">
    <source>
        <dbReference type="Proteomes" id="UP000046393"/>
    </source>
</evidence>
<dbReference type="PROSITE" id="PS51186">
    <property type="entry name" value="GNAT"/>
    <property type="match status" value="1"/>
</dbReference>
<organism evidence="2 3">
    <name type="scientific">Syphacia muris</name>
    <dbReference type="NCBI Taxonomy" id="451379"/>
    <lineage>
        <taxon>Eukaryota</taxon>
        <taxon>Metazoa</taxon>
        <taxon>Ecdysozoa</taxon>
        <taxon>Nematoda</taxon>
        <taxon>Chromadorea</taxon>
        <taxon>Rhabditida</taxon>
        <taxon>Spirurina</taxon>
        <taxon>Oxyuridomorpha</taxon>
        <taxon>Oxyuroidea</taxon>
        <taxon>Oxyuridae</taxon>
        <taxon>Syphacia</taxon>
    </lineage>
</organism>
<dbReference type="InterPro" id="IPR041496">
    <property type="entry name" value="YitH/HolE_GNAT"/>
</dbReference>
<dbReference type="GO" id="GO:0016747">
    <property type="term" value="F:acyltransferase activity, transferring groups other than amino-acyl groups"/>
    <property type="evidence" value="ECO:0007669"/>
    <property type="project" value="InterPro"/>
</dbReference>
<dbReference type="CDD" id="cd04301">
    <property type="entry name" value="NAT_SF"/>
    <property type="match status" value="1"/>
</dbReference>
<accession>A0A0N5AD12</accession>
<proteinExistence type="predicted"/>
<protein>
    <submittedName>
        <fullName evidence="3">N-acetyltransferase domain-containing protein</fullName>
    </submittedName>
</protein>
<dbReference type="Proteomes" id="UP000046393">
    <property type="component" value="Unplaced"/>
</dbReference>